<comment type="caution">
    <text evidence="1">The sequence shown here is derived from an EMBL/GenBank/DDBJ whole genome shotgun (WGS) entry which is preliminary data.</text>
</comment>
<accession>A0A1F7W3U4</accession>
<proteinExistence type="predicted"/>
<dbReference type="EMBL" id="MGFD01000045">
    <property type="protein sequence ID" value="OGL97482.1"/>
    <property type="molecule type" value="Genomic_DNA"/>
</dbReference>
<name>A0A1F7W3U4_9BACT</name>
<evidence type="ECO:0000313" key="1">
    <source>
        <dbReference type="EMBL" id="OGL97482.1"/>
    </source>
</evidence>
<organism evidence="1 2">
    <name type="scientific">Candidatus Uhrbacteria bacterium RIFOXYB2_FULL_45_11</name>
    <dbReference type="NCBI Taxonomy" id="1802421"/>
    <lineage>
        <taxon>Bacteria</taxon>
        <taxon>Candidatus Uhriibacteriota</taxon>
    </lineage>
</organism>
<protein>
    <submittedName>
        <fullName evidence="1">Uncharacterized protein</fullName>
    </submittedName>
</protein>
<gene>
    <name evidence="1" type="ORF">A2318_02280</name>
</gene>
<dbReference type="InterPro" id="IPR036388">
    <property type="entry name" value="WH-like_DNA-bd_sf"/>
</dbReference>
<sequence>MSLKEEYFAMSNEEFEQRAIKAARENDSSMLRLINDAIEQHWLLAVAGSHHEKLEISTTRLCHITDRLKPFAETLASPSKQYVSDWNLMFRLGYSLLQSDVGYNALKRLRMANIPHAEAVLEFMSQKTSTFVEDIAAHFAFGASQPNEIMRQLHEYGFVTILGRNWYVLTASGMVATRRMKKEKQQLETAV</sequence>
<dbReference type="AlphaFoldDB" id="A0A1F7W3U4"/>
<reference evidence="1 2" key="1">
    <citation type="journal article" date="2016" name="Nat. Commun.">
        <title>Thousands of microbial genomes shed light on interconnected biogeochemical processes in an aquifer system.</title>
        <authorList>
            <person name="Anantharaman K."/>
            <person name="Brown C.T."/>
            <person name="Hug L.A."/>
            <person name="Sharon I."/>
            <person name="Castelle C.J."/>
            <person name="Probst A.J."/>
            <person name="Thomas B.C."/>
            <person name="Singh A."/>
            <person name="Wilkins M.J."/>
            <person name="Karaoz U."/>
            <person name="Brodie E.L."/>
            <person name="Williams K.H."/>
            <person name="Hubbard S.S."/>
            <person name="Banfield J.F."/>
        </authorList>
    </citation>
    <scope>NUCLEOTIDE SEQUENCE [LARGE SCALE GENOMIC DNA]</scope>
</reference>
<evidence type="ECO:0000313" key="2">
    <source>
        <dbReference type="Proteomes" id="UP000177331"/>
    </source>
</evidence>
<dbReference type="Gene3D" id="1.10.10.10">
    <property type="entry name" value="Winged helix-like DNA-binding domain superfamily/Winged helix DNA-binding domain"/>
    <property type="match status" value="1"/>
</dbReference>
<dbReference type="Proteomes" id="UP000177331">
    <property type="component" value="Unassembled WGS sequence"/>
</dbReference>